<proteinExistence type="predicted"/>
<evidence type="ECO:0000313" key="3">
    <source>
        <dbReference type="Proteomes" id="UP000479293"/>
    </source>
</evidence>
<accession>A0A7C9FR23</accession>
<organism evidence="2 3">
    <name type="scientific">Salmonirosea aquatica</name>
    <dbReference type="NCBI Taxonomy" id="2654236"/>
    <lineage>
        <taxon>Bacteria</taxon>
        <taxon>Pseudomonadati</taxon>
        <taxon>Bacteroidota</taxon>
        <taxon>Cytophagia</taxon>
        <taxon>Cytophagales</taxon>
        <taxon>Spirosomataceae</taxon>
        <taxon>Salmonirosea</taxon>
    </lineage>
</organism>
<dbReference type="RefSeq" id="WP_152762742.1">
    <property type="nucleotide sequence ID" value="NZ_WHLY01000002.1"/>
</dbReference>
<dbReference type="Pfam" id="PF13692">
    <property type="entry name" value="Glyco_trans_1_4"/>
    <property type="match status" value="1"/>
</dbReference>
<dbReference type="PANTHER" id="PTHR12526">
    <property type="entry name" value="GLYCOSYLTRANSFERASE"/>
    <property type="match status" value="1"/>
</dbReference>
<keyword evidence="3" id="KW-1185">Reference proteome</keyword>
<dbReference type="InterPro" id="IPR028098">
    <property type="entry name" value="Glyco_trans_4-like_N"/>
</dbReference>
<reference evidence="2 3" key="1">
    <citation type="submission" date="2019-10" db="EMBL/GenBank/DDBJ databases">
        <title>Draft Genome Sequence of Cytophagaceae sp. SJW1-29.</title>
        <authorList>
            <person name="Choi A."/>
        </authorList>
    </citation>
    <scope>NUCLEOTIDE SEQUENCE [LARGE SCALE GENOMIC DNA]</scope>
    <source>
        <strain evidence="2 3">SJW1-29</strain>
    </source>
</reference>
<evidence type="ECO:0000259" key="1">
    <source>
        <dbReference type="Pfam" id="PF13439"/>
    </source>
</evidence>
<dbReference type="GO" id="GO:0016757">
    <property type="term" value="F:glycosyltransferase activity"/>
    <property type="evidence" value="ECO:0007669"/>
    <property type="project" value="UniProtKB-ARBA"/>
</dbReference>
<name>A0A7C9FR23_9BACT</name>
<comment type="caution">
    <text evidence="2">The sequence shown here is derived from an EMBL/GenBank/DDBJ whole genome shotgun (WGS) entry which is preliminary data.</text>
</comment>
<dbReference type="PANTHER" id="PTHR12526:SF637">
    <property type="entry name" value="GLYCOSYLTRANSFERASE EPSF-RELATED"/>
    <property type="match status" value="1"/>
</dbReference>
<dbReference type="EMBL" id="WHLY01000002">
    <property type="protein sequence ID" value="MPR35569.1"/>
    <property type="molecule type" value="Genomic_DNA"/>
</dbReference>
<dbReference type="SUPFAM" id="SSF53756">
    <property type="entry name" value="UDP-Glycosyltransferase/glycogen phosphorylase"/>
    <property type="match status" value="1"/>
</dbReference>
<dbReference type="Pfam" id="PF13439">
    <property type="entry name" value="Glyco_transf_4"/>
    <property type="match status" value="1"/>
</dbReference>
<gene>
    <name evidence="2" type="ORF">GBK04_20005</name>
</gene>
<evidence type="ECO:0000313" key="2">
    <source>
        <dbReference type="EMBL" id="MPR35569.1"/>
    </source>
</evidence>
<sequence length="414" mass="46165">MILHLSTFQWEGGAAVAASRLNQALRNHHVDSHLLVHRAQKPGPGVTAWATSDWEQKVFWARFAAERLAFLPYEKDKSVRFAFSPAAVGVPLEKHPMVQQADVINLHWINFGFLSLAGLERLFALGKPIVWTMHDMWAFTGGCHYSRGCEHFRSHCGHCPYLARPGTYDLSFEIFEQKKSLFERTSVTFVSPSQWLAGLTQQAALTSRFACHRIPNPIDTTQFAPLPKTDLRQKMGLPTDKRLILFTGANTQDYRKGYPYFKEAVNQLKVPQASTEILVFGKSTPGAYLDLNLPIHDLGKLSDLSQIAGAYAAADVMVVPSLEDNLPNTILEAMACGTPVVGFEIGGIPDMIDHRTNGFVAKYRSAESLAQGIAWVLDNDREGAVSNQARQKVLSTYTEQVVARQYNELYQSLL</sequence>
<keyword evidence="2" id="KW-0808">Transferase</keyword>
<dbReference type="AlphaFoldDB" id="A0A7C9FR23"/>
<protein>
    <submittedName>
        <fullName evidence="2">Glycosyltransferase</fullName>
    </submittedName>
</protein>
<dbReference type="Gene3D" id="3.40.50.2000">
    <property type="entry name" value="Glycogen Phosphorylase B"/>
    <property type="match status" value="2"/>
</dbReference>
<dbReference type="Proteomes" id="UP000479293">
    <property type="component" value="Unassembled WGS sequence"/>
</dbReference>
<feature type="domain" description="Glycosyltransferase subfamily 4-like N-terminal" evidence="1">
    <location>
        <begin position="12"/>
        <end position="221"/>
    </location>
</feature>
<dbReference type="CDD" id="cd03825">
    <property type="entry name" value="GT4_WcaC-like"/>
    <property type="match status" value="1"/>
</dbReference>